<dbReference type="Proteomes" id="UP000265520">
    <property type="component" value="Unassembled WGS sequence"/>
</dbReference>
<protein>
    <submittedName>
        <fullName evidence="2">Uncharacterized protein</fullName>
    </submittedName>
</protein>
<evidence type="ECO:0000256" key="1">
    <source>
        <dbReference type="SAM" id="MobiDB-lite"/>
    </source>
</evidence>
<organism evidence="2 3">
    <name type="scientific">Trifolium medium</name>
    <dbReference type="NCBI Taxonomy" id="97028"/>
    <lineage>
        <taxon>Eukaryota</taxon>
        <taxon>Viridiplantae</taxon>
        <taxon>Streptophyta</taxon>
        <taxon>Embryophyta</taxon>
        <taxon>Tracheophyta</taxon>
        <taxon>Spermatophyta</taxon>
        <taxon>Magnoliopsida</taxon>
        <taxon>eudicotyledons</taxon>
        <taxon>Gunneridae</taxon>
        <taxon>Pentapetalae</taxon>
        <taxon>rosids</taxon>
        <taxon>fabids</taxon>
        <taxon>Fabales</taxon>
        <taxon>Fabaceae</taxon>
        <taxon>Papilionoideae</taxon>
        <taxon>50 kb inversion clade</taxon>
        <taxon>NPAAA clade</taxon>
        <taxon>Hologalegina</taxon>
        <taxon>IRL clade</taxon>
        <taxon>Trifolieae</taxon>
        <taxon>Trifolium</taxon>
    </lineage>
</organism>
<feature type="region of interest" description="Disordered" evidence="1">
    <location>
        <begin position="1"/>
        <end position="56"/>
    </location>
</feature>
<reference evidence="2 3" key="1">
    <citation type="journal article" date="2018" name="Front. Plant Sci.">
        <title>Red Clover (Trifolium pratense) and Zigzag Clover (T. medium) - A Picture of Genomic Similarities and Differences.</title>
        <authorList>
            <person name="Dluhosova J."/>
            <person name="Istvanek J."/>
            <person name="Nedelnik J."/>
            <person name="Repkova J."/>
        </authorList>
    </citation>
    <scope>NUCLEOTIDE SEQUENCE [LARGE SCALE GENOMIC DNA]</scope>
    <source>
        <strain evidence="3">cv. 10/8</strain>
        <tissue evidence="2">Leaf</tissue>
    </source>
</reference>
<comment type="caution">
    <text evidence="2">The sequence shown here is derived from an EMBL/GenBank/DDBJ whole genome shotgun (WGS) entry which is preliminary data.</text>
</comment>
<evidence type="ECO:0000313" key="3">
    <source>
        <dbReference type="Proteomes" id="UP000265520"/>
    </source>
</evidence>
<evidence type="ECO:0000313" key="2">
    <source>
        <dbReference type="EMBL" id="MCI25008.1"/>
    </source>
</evidence>
<proteinExistence type="predicted"/>
<sequence length="143" mass="14795">VLKRTSPEAVSRVPHQSVDSAPHQSHPADVGDAPGQSAEGTAGSRRESGSALCNPELQPSVGVRSVVIPNPSCSAARRESQPSPSHNQNSGAAGGCEVDPDAAVLPAVVVAVVLLLPALPVTISLPSEKMYDQEVAQRWLSHQ</sequence>
<name>A0A392QLB4_9FABA</name>
<feature type="non-terminal residue" evidence="2">
    <location>
        <position position="143"/>
    </location>
</feature>
<feature type="region of interest" description="Disordered" evidence="1">
    <location>
        <begin position="72"/>
        <end position="98"/>
    </location>
</feature>
<keyword evidence="3" id="KW-1185">Reference proteome</keyword>
<feature type="compositionally biased region" description="Polar residues" evidence="1">
    <location>
        <begin position="81"/>
        <end position="91"/>
    </location>
</feature>
<dbReference type="AlphaFoldDB" id="A0A392QLB4"/>
<dbReference type="EMBL" id="LXQA010144798">
    <property type="protein sequence ID" value="MCI25008.1"/>
    <property type="molecule type" value="Genomic_DNA"/>
</dbReference>
<feature type="non-terminal residue" evidence="2">
    <location>
        <position position="1"/>
    </location>
</feature>
<accession>A0A392QLB4</accession>